<dbReference type="AlphaFoldDB" id="A0AAE5LHA0"/>
<evidence type="ECO:0000313" key="2">
    <source>
        <dbReference type="Proteomes" id="UP000572722"/>
    </source>
</evidence>
<organism evidence="1 2">
    <name type="scientific">Vibrio tubiashii</name>
    <dbReference type="NCBI Taxonomy" id="29498"/>
    <lineage>
        <taxon>Bacteria</taxon>
        <taxon>Pseudomonadati</taxon>
        <taxon>Pseudomonadota</taxon>
        <taxon>Gammaproteobacteria</taxon>
        <taxon>Vibrionales</taxon>
        <taxon>Vibrionaceae</taxon>
        <taxon>Vibrio</taxon>
        <taxon>Vibrio oreintalis group</taxon>
    </lineage>
</organism>
<dbReference type="InterPro" id="IPR016181">
    <property type="entry name" value="Acyl_CoA_acyltransferase"/>
</dbReference>
<protein>
    <submittedName>
        <fullName evidence="1">GNAT family acetyltransferase</fullName>
    </submittedName>
</protein>
<dbReference type="RefSeq" id="WP_171320861.1">
    <property type="nucleotide sequence ID" value="NZ_VTXO01000001.1"/>
</dbReference>
<comment type="caution">
    <text evidence="1">The sequence shown here is derived from an EMBL/GenBank/DDBJ whole genome shotgun (WGS) entry which is preliminary data.</text>
</comment>
<dbReference type="EMBL" id="VTXO01000001">
    <property type="protein sequence ID" value="NOI80232.1"/>
    <property type="molecule type" value="Genomic_DNA"/>
</dbReference>
<dbReference type="Gene3D" id="3.40.630.30">
    <property type="match status" value="1"/>
</dbReference>
<accession>A0AAE5LHA0</accession>
<name>A0AAE5LHA0_9VIBR</name>
<reference evidence="1 2" key="1">
    <citation type="submission" date="2019-08" db="EMBL/GenBank/DDBJ databases">
        <title>Draft genome sequencing and comparative genomics of hatchery-associated Vibrios.</title>
        <authorList>
            <person name="Kehlet-Delgado H."/>
            <person name="Mueller R.S."/>
        </authorList>
    </citation>
    <scope>NUCLEOTIDE SEQUENCE [LARGE SCALE GENOMIC DNA]</scope>
    <source>
        <strain evidence="1 2">01-65-5-1</strain>
    </source>
</reference>
<gene>
    <name evidence="1" type="ORF">F0237_06080</name>
</gene>
<proteinExistence type="predicted"/>
<dbReference type="SUPFAM" id="SSF55729">
    <property type="entry name" value="Acyl-CoA N-acyltransferases (Nat)"/>
    <property type="match status" value="1"/>
</dbReference>
<dbReference type="Proteomes" id="UP000572722">
    <property type="component" value="Unassembled WGS sequence"/>
</dbReference>
<sequence>MLFRSAQISDVAQLVALQKRCHIDSLTEQDKKDGFLNTVLTAEQLTQIIESEQGIFVAEHEESIIGLAVCASWQFWRCSPVLTELSHDLQSVAFNNERLSSENSFFWGPVCIGHNSRGRGVFESLYQYALSNVSSKYRYVYTYVHQENTRSFHAHLHKAKLTFTKNIVLSGQTFKELVGETRRV</sequence>
<evidence type="ECO:0000313" key="1">
    <source>
        <dbReference type="EMBL" id="NOI80232.1"/>
    </source>
</evidence>